<evidence type="ECO:0000313" key="12">
    <source>
        <dbReference type="Proteomes" id="UP000095287"/>
    </source>
</evidence>
<feature type="binding site" evidence="9">
    <location>
        <position position="230"/>
    </location>
    <ligand>
        <name>Zn(2+)</name>
        <dbReference type="ChEBI" id="CHEBI:29105"/>
        <note>catalytic</note>
    </ligand>
</feature>
<proteinExistence type="predicted"/>
<evidence type="ECO:0000256" key="8">
    <source>
        <dbReference type="ARBA" id="ARBA00023180"/>
    </source>
</evidence>
<dbReference type="PANTHER" id="PTHR10127">
    <property type="entry name" value="DISCOIDIN, CUB, EGF, LAMININ , AND ZINC METALLOPROTEASE DOMAIN CONTAINING"/>
    <property type="match status" value="1"/>
</dbReference>
<evidence type="ECO:0000313" key="13">
    <source>
        <dbReference type="WBParaSite" id="L893_g9873.t1"/>
    </source>
</evidence>
<feature type="binding site" evidence="9">
    <location>
        <position position="220"/>
    </location>
    <ligand>
        <name>Zn(2+)</name>
        <dbReference type="ChEBI" id="CHEBI:29105"/>
        <note>catalytic</note>
    </ligand>
</feature>
<keyword evidence="2 9" id="KW-0645">Protease</keyword>
<dbReference type="PANTHER" id="PTHR10127:SF862">
    <property type="entry name" value="ZINC METALLOPROTEINASE NAS-27"/>
    <property type="match status" value="1"/>
</dbReference>
<reference evidence="13" key="1">
    <citation type="submission" date="2016-11" db="UniProtKB">
        <authorList>
            <consortium name="WormBaseParasite"/>
        </authorList>
    </citation>
    <scope>IDENTIFICATION</scope>
</reference>
<dbReference type="AlphaFoldDB" id="A0A1I8AVB3"/>
<keyword evidence="8" id="KW-0325">Glycoprotein</keyword>
<dbReference type="Proteomes" id="UP000095287">
    <property type="component" value="Unplaced"/>
</dbReference>
<evidence type="ECO:0000256" key="1">
    <source>
        <dbReference type="ARBA" id="ARBA00022536"/>
    </source>
</evidence>
<sequence length="489" mass="55715">MFSWTVLTALLALFGGEALELDTIARNFLSNGNNQTFNGLQFIRDKLNSFRSLEKDLLTYENPKRMSDNTQGDESEIPVDHIDKETPEMSEINKQLKQYLYQGDIALTAGQLSELVSRSKRQAYKDSHFPQTRWQKGNEGAIAYFFDWSIDYRVKGLIREALRYWEERTCLQFEEDGPQRPILRFFKGTGCWSYVGKMSFWKEQDISIGKGCDHFGVIVHEIGHALGFFHAQSRHDRDQYVSFIPENVELGSVGQFNKESTSTNENYGMPYDYGSVMHYSEEAFATDEQRPALVAREKLHQHTMGSRVAPSFVDVLLMNTHYQCLDECKNSQTKCANGGYPSPKNCNKCICPWGFGGRLCTMRALGTIGTSDLECGQTVLASDEWKPLNGKVGNEREEARDRHDSCHWHIKASSGHKVEISVLFVGPVCSGGCFFGNVEFKMKRDFRNTGYRMCCAQHKRDELILTSETELAVTDSRMSKEENKEPVNP</sequence>
<dbReference type="Gene3D" id="3.40.390.10">
    <property type="entry name" value="Collagenase (Catalytic Domain)"/>
    <property type="match status" value="1"/>
</dbReference>
<evidence type="ECO:0000256" key="7">
    <source>
        <dbReference type="ARBA" id="ARBA00023157"/>
    </source>
</evidence>
<keyword evidence="7" id="KW-1015">Disulfide bond</keyword>
<dbReference type="WBParaSite" id="L893_g9873.t1">
    <property type="protein sequence ID" value="L893_g9873.t1"/>
    <property type="gene ID" value="L893_g9873"/>
</dbReference>
<dbReference type="CDD" id="cd04280">
    <property type="entry name" value="ZnMc_astacin_like"/>
    <property type="match status" value="1"/>
</dbReference>
<dbReference type="GO" id="GO:0004222">
    <property type="term" value="F:metalloendopeptidase activity"/>
    <property type="evidence" value="ECO:0007669"/>
    <property type="project" value="UniProtKB-UniRule"/>
</dbReference>
<keyword evidence="6 9" id="KW-0482">Metalloprotease</keyword>
<keyword evidence="5 9" id="KW-0862">Zinc</keyword>
<feature type="active site" evidence="9">
    <location>
        <position position="221"/>
    </location>
</feature>
<protein>
    <recommendedName>
        <fullName evidence="10">Metalloendopeptidase</fullName>
        <ecNumber evidence="10">3.4.24.-</ecNumber>
    </recommendedName>
</protein>
<dbReference type="SUPFAM" id="SSF55486">
    <property type="entry name" value="Metalloproteases ('zincins'), catalytic domain"/>
    <property type="match status" value="1"/>
</dbReference>
<keyword evidence="4 9" id="KW-0378">Hydrolase</keyword>
<dbReference type="InterPro" id="IPR006026">
    <property type="entry name" value="Peptidase_Metallo"/>
</dbReference>
<feature type="domain" description="Peptidase M12A" evidence="11">
    <location>
        <begin position="122"/>
        <end position="329"/>
    </location>
</feature>
<dbReference type="SMART" id="SM00235">
    <property type="entry name" value="ZnMc"/>
    <property type="match status" value="1"/>
</dbReference>
<feature type="binding site" evidence="9">
    <location>
        <position position="224"/>
    </location>
    <ligand>
        <name>Zn(2+)</name>
        <dbReference type="ChEBI" id="CHEBI:29105"/>
        <note>catalytic</note>
    </ligand>
</feature>
<dbReference type="Pfam" id="PF01400">
    <property type="entry name" value="Astacin"/>
    <property type="match status" value="1"/>
</dbReference>
<evidence type="ECO:0000256" key="5">
    <source>
        <dbReference type="ARBA" id="ARBA00022833"/>
    </source>
</evidence>
<feature type="chain" id="PRO_5009030034" description="Metalloendopeptidase" evidence="10">
    <location>
        <begin position="19"/>
        <end position="489"/>
    </location>
</feature>
<accession>A0A1I8AVB3</accession>
<evidence type="ECO:0000256" key="3">
    <source>
        <dbReference type="ARBA" id="ARBA00022723"/>
    </source>
</evidence>
<evidence type="ECO:0000256" key="2">
    <source>
        <dbReference type="ARBA" id="ARBA00022670"/>
    </source>
</evidence>
<dbReference type="InterPro" id="IPR024079">
    <property type="entry name" value="MetalloPept_cat_dom_sf"/>
</dbReference>
<keyword evidence="3 9" id="KW-0479">Metal-binding</keyword>
<feature type="signal peptide" evidence="10">
    <location>
        <begin position="1"/>
        <end position="18"/>
    </location>
</feature>
<dbReference type="GO" id="GO:0018996">
    <property type="term" value="P:molting cycle, collagen and cuticulin-based cuticle"/>
    <property type="evidence" value="ECO:0007669"/>
    <property type="project" value="UniProtKB-ARBA"/>
</dbReference>
<keyword evidence="12" id="KW-1185">Reference proteome</keyword>
<dbReference type="InterPro" id="IPR001506">
    <property type="entry name" value="Peptidase_M12A"/>
</dbReference>
<evidence type="ECO:0000256" key="6">
    <source>
        <dbReference type="ARBA" id="ARBA00023049"/>
    </source>
</evidence>
<dbReference type="InterPro" id="IPR034035">
    <property type="entry name" value="Astacin-like_dom"/>
</dbReference>
<keyword evidence="10" id="KW-0732">Signal</keyword>
<evidence type="ECO:0000256" key="10">
    <source>
        <dbReference type="RuleBase" id="RU361183"/>
    </source>
</evidence>
<evidence type="ECO:0000256" key="4">
    <source>
        <dbReference type="ARBA" id="ARBA00022801"/>
    </source>
</evidence>
<dbReference type="PRINTS" id="PR00480">
    <property type="entry name" value="ASTACIN"/>
</dbReference>
<comment type="cofactor">
    <cofactor evidence="9 10">
        <name>Zn(2+)</name>
        <dbReference type="ChEBI" id="CHEBI:29105"/>
    </cofactor>
    <text evidence="9 10">Binds 1 zinc ion per subunit.</text>
</comment>
<dbReference type="EC" id="3.4.24.-" evidence="10"/>
<dbReference type="GO" id="GO:0006508">
    <property type="term" value="P:proteolysis"/>
    <property type="evidence" value="ECO:0007669"/>
    <property type="project" value="UniProtKB-KW"/>
</dbReference>
<name>A0A1I8AVB3_9BILA</name>
<keyword evidence="1" id="KW-0245">EGF-like domain</keyword>
<dbReference type="PROSITE" id="PS51864">
    <property type="entry name" value="ASTACIN"/>
    <property type="match status" value="1"/>
</dbReference>
<comment type="caution">
    <text evidence="9">Lacks conserved residue(s) required for the propagation of feature annotation.</text>
</comment>
<evidence type="ECO:0000259" key="11">
    <source>
        <dbReference type="PROSITE" id="PS51864"/>
    </source>
</evidence>
<organism evidence="12 13">
    <name type="scientific">Steinernema glaseri</name>
    <dbReference type="NCBI Taxonomy" id="37863"/>
    <lineage>
        <taxon>Eukaryota</taxon>
        <taxon>Metazoa</taxon>
        <taxon>Ecdysozoa</taxon>
        <taxon>Nematoda</taxon>
        <taxon>Chromadorea</taxon>
        <taxon>Rhabditida</taxon>
        <taxon>Tylenchina</taxon>
        <taxon>Panagrolaimomorpha</taxon>
        <taxon>Strongyloidoidea</taxon>
        <taxon>Steinernematidae</taxon>
        <taxon>Steinernema</taxon>
    </lineage>
</organism>
<dbReference type="FunFam" id="3.40.390.10:FF:000028">
    <property type="entry name" value="Zinc metalloproteinase"/>
    <property type="match status" value="1"/>
</dbReference>
<dbReference type="GO" id="GO:0008270">
    <property type="term" value="F:zinc ion binding"/>
    <property type="evidence" value="ECO:0007669"/>
    <property type="project" value="UniProtKB-UniRule"/>
</dbReference>
<evidence type="ECO:0000256" key="9">
    <source>
        <dbReference type="PROSITE-ProRule" id="PRU01211"/>
    </source>
</evidence>